<comment type="subcellular location">
    <subcellularLocation>
        <location evidence="1">Cell membrane</location>
        <topology evidence="1">Multi-pass membrane protein</topology>
    </subcellularLocation>
</comment>
<feature type="transmembrane region" description="Helical" evidence="6">
    <location>
        <begin position="193"/>
        <end position="212"/>
    </location>
</feature>
<dbReference type="Pfam" id="PF07690">
    <property type="entry name" value="MFS_1"/>
    <property type="match status" value="2"/>
</dbReference>
<dbReference type="EMBL" id="RHHQ01000017">
    <property type="protein sequence ID" value="RNB84501.1"/>
    <property type="molecule type" value="Genomic_DNA"/>
</dbReference>
<feature type="transmembrane region" description="Helical" evidence="6">
    <location>
        <begin position="164"/>
        <end position="187"/>
    </location>
</feature>
<evidence type="ECO:0000256" key="4">
    <source>
        <dbReference type="ARBA" id="ARBA00022989"/>
    </source>
</evidence>
<protein>
    <submittedName>
        <fullName evidence="8">MFS transporter</fullName>
    </submittedName>
</protein>
<gene>
    <name evidence="8" type="ORF">EDM56_20520</name>
</gene>
<reference evidence="8 9" key="1">
    <citation type="submission" date="2018-10" db="EMBL/GenBank/DDBJ databases">
        <title>Phylogenomics of Brevibacillus.</title>
        <authorList>
            <person name="Dunlap C."/>
        </authorList>
    </citation>
    <scope>NUCLEOTIDE SEQUENCE [LARGE SCALE GENOMIC DNA]</scope>
    <source>
        <strain evidence="8 9">JCM 15716</strain>
    </source>
</reference>
<feature type="domain" description="Major facilitator superfamily (MFS) profile" evidence="7">
    <location>
        <begin position="38"/>
        <end position="452"/>
    </location>
</feature>
<feature type="transmembrane region" description="Helical" evidence="6">
    <location>
        <begin position="428"/>
        <end position="447"/>
    </location>
</feature>
<dbReference type="Gene3D" id="1.20.1250.20">
    <property type="entry name" value="MFS general substrate transporter like domains"/>
    <property type="match status" value="1"/>
</dbReference>
<evidence type="ECO:0000313" key="9">
    <source>
        <dbReference type="Proteomes" id="UP000271031"/>
    </source>
</evidence>
<dbReference type="RefSeq" id="WP_122919784.1">
    <property type="nucleotide sequence ID" value="NZ_RHHQ01000017.1"/>
</dbReference>
<accession>A0A3M8DAA3</accession>
<dbReference type="InterPro" id="IPR020846">
    <property type="entry name" value="MFS_dom"/>
</dbReference>
<feature type="transmembrane region" description="Helical" evidence="6">
    <location>
        <begin position="361"/>
        <end position="385"/>
    </location>
</feature>
<evidence type="ECO:0000259" key="7">
    <source>
        <dbReference type="PROSITE" id="PS50850"/>
    </source>
</evidence>
<sequence length="454" mass="48728">MSKELENALSTQPSLHDQTQGQSALGTKKSTKTITSLVILFCWLTIFSEGYDLGIYGAVLPALMKSEWALTPAAAGAIGSYALIGMLIGSITVGAITDMIGRKKVLIFCLSLFSITMGLAAMSTTPELFAIFRFIGGIGIGGVIPSVSALTVEYSPPHRRQLNYVIMNTGYATGAIFGSLAAVFFLEQVGWRFMFWLGVAPLLIIPFLVKYLPESIGFLLVKNRKAEAEVLATRYQLSLESIEQVTQGNLQKEKGRWEGVKKLFLAKRNAQATLAFSIIFFLTFLTIYGLNTWLPKLMQQAGYPLSSSLVFLLVFNLTAVVGSLVGGAFADRFTAKKVIGLAFLLAAISICLLSFKPASMVTLYCLIGLAGVGSVGTTGLLSGYATSYFGSEIRATAVGTVVGLGRIGAALGPVLGGIMLSLNIQLQWSFYIFALAAVMGAITLFFIPRTERLD</sequence>
<dbReference type="AlphaFoldDB" id="A0A3M8DAA3"/>
<evidence type="ECO:0000256" key="5">
    <source>
        <dbReference type="ARBA" id="ARBA00023136"/>
    </source>
</evidence>
<evidence type="ECO:0000256" key="2">
    <source>
        <dbReference type="ARBA" id="ARBA00022448"/>
    </source>
</evidence>
<feature type="transmembrane region" description="Helical" evidence="6">
    <location>
        <begin position="69"/>
        <end position="93"/>
    </location>
</feature>
<dbReference type="InterPro" id="IPR036259">
    <property type="entry name" value="MFS_trans_sf"/>
</dbReference>
<dbReference type="InterPro" id="IPR011701">
    <property type="entry name" value="MFS"/>
</dbReference>
<proteinExistence type="predicted"/>
<feature type="transmembrane region" description="Helical" evidence="6">
    <location>
        <begin position="105"/>
        <end position="124"/>
    </location>
</feature>
<keyword evidence="5 6" id="KW-0472">Membrane</keyword>
<keyword evidence="9" id="KW-1185">Reference proteome</keyword>
<dbReference type="Proteomes" id="UP000271031">
    <property type="component" value="Unassembled WGS sequence"/>
</dbReference>
<dbReference type="OrthoDB" id="9787026at2"/>
<dbReference type="InterPro" id="IPR005829">
    <property type="entry name" value="Sugar_transporter_CS"/>
</dbReference>
<feature type="transmembrane region" description="Helical" evidence="6">
    <location>
        <begin position="37"/>
        <end position="63"/>
    </location>
</feature>
<feature type="transmembrane region" description="Helical" evidence="6">
    <location>
        <begin position="338"/>
        <end position="355"/>
    </location>
</feature>
<feature type="transmembrane region" description="Helical" evidence="6">
    <location>
        <begin position="310"/>
        <end position="331"/>
    </location>
</feature>
<organism evidence="8 9">
    <name type="scientific">Brevibacillus fluminis</name>
    <dbReference type="NCBI Taxonomy" id="511487"/>
    <lineage>
        <taxon>Bacteria</taxon>
        <taxon>Bacillati</taxon>
        <taxon>Bacillota</taxon>
        <taxon>Bacilli</taxon>
        <taxon>Bacillales</taxon>
        <taxon>Paenibacillaceae</taxon>
        <taxon>Brevibacillus</taxon>
    </lineage>
</organism>
<dbReference type="PROSITE" id="PS50850">
    <property type="entry name" value="MFS"/>
    <property type="match status" value="1"/>
</dbReference>
<evidence type="ECO:0000256" key="3">
    <source>
        <dbReference type="ARBA" id="ARBA00022692"/>
    </source>
</evidence>
<dbReference type="PANTHER" id="PTHR23508:SF10">
    <property type="entry name" value="CARBOXYLIC ACID TRANSPORTER PROTEIN HOMOLOG"/>
    <property type="match status" value="1"/>
</dbReference>
<keyword evidence="2" id="KW-0813">Transport</keyword>
<evidence type="ECO:0000313" key="8">
    <source>
        <dbReference type="EMBL" id="RNB84501.1"/>
    </source>
</evidence>
<name>A0A3M8DAA3_9BACL</name>
<feature type="transmembrane region" description="Helical" evidence="6">
    <location>
        <begin position="397"/>
        <end position="422"/>
    </location>
</feature>
<evidence type="ECO:0000256" key="1">
    <source>
        <dbReference type="ARBA" id="ARBA00004651"/>
    </source>
</evidence>
<dbReference type="PANTHER" id="PTHR23508">
    <property type="entry name" value="CARBOXYLIC ACID TRANSPORTER PROTEIN HOMOLOG"/>
    <property type="match status" value="1"/>
</dbReference>
<keyword evidence="3 6" id="KW-0812">Transmembrane</keyword>
<comment type="caution">
    <text evidence="8">The sequence shown here is derived from an EMBL/GenBank/DDBJ whole genome shotgun (WGS) entry which is preliminary data.</text>
</comment>
<keyword evidence="4 6" id="KW-1133">Transmembrane helix</keyword>
<dbReference type="GO" id="GO:0005886">
    <property type="term" value="C:plasma membrane"/>
    <property type="evidence" value="ECO:0007669"/>
    <property type="project" value="UniProtKB-SubCell"/>
</dbReference>
<feature type="transmembrane region" description="Helical" evidence="6">
    <location>
        <begin position="272"/>
        <end position="290"/>
    </location>
</feature>
<dbReference type="GO" id="GO:0046943">
    <property type="term" value="F:carboxylic acid transmembrane transporter activity"/>
    <property type="evidence" value="ECO:0007669"/>
    <property type="project" value="TreeGrafter"/>
</dbReference>
<dbReference type="CDD" id="cd17365">
    <property type="entry name" value="MFS_PcaK_like"/>
    <property type="match status" value="1"/>
</dbReference>
<evidence type="ECO:0000256" key="6">
    <source>
        <dbReference type="SAM" id="Phobius"/>
    </source>
</evidence>
<feature type="transmembrane region" description="Helical" evidence="6">
    <location>
        <begin position="130"/>
        <end position="152"/>
    </location>
</feature>
<dbReference type="SUPFAM" id="SSF103473">
    <property type="entry name" value="MFS general substrate transporter"/>
    <property type="match status" value="1"/>
</dbReference>
<dbReference type="PROSITE" id="PS00217">
    <property type="entry name" value="SUGAR_TRANSPORT_2"/>
    <property type="match status" value="1"/>
</dbReference>